<sequence>MFRGVLNCPLCSKKISGSGSRGRSQKYFYYHCTSSCGYRIRAAKVNDNLLSGIGRLKPDIAYVPIFQNLLTTTYEKVYQQKSIDKTNINRSLHKMIERVANARELLVKGTIDEEDYHSIKSDCENRIDILGAQLNDAYKLDLQQKRSFKKLASSFLKPMCLFQDTDNSIILKVASLFLNENLIYNNTNITNYLKDEVKIVYGFQYLNSEENFEEATTCNFSKEQQELITSIIKIELDKGNKISIQKAIKILSFLTRLMEICISTKMKSD</sequence>
<dbReference type="OrthoDB" id="9815006at2"/>
<evidence type="ECO:0000313" key="2">
    <source>
        <dbReference type="Proteomes" id="UP000435036"/>
    </source>
</evidence>
<keyword evidence="2" id="KW-1185">Reference proteome</keyword>
<reference evidence="1 2" key="1">
    <citation type="submission" date="2019-12" db="EMBL/GenBank/DDBJ databases">
        <authorList>
            <person name="Dong K."/>
        </authorList>
    </citation>
    <scope>NUCLEOTIDE SEQUENCE [LARGE SCALE GENOMIC DNA]</scope>
    <source>
        <strain evidence="1 2">JCM 31225</strain>
    </source>
</reference>
<evidence type="ECO:0008006" key="3">
    <source>
        <dbReference type="Google" id="ProtNLM"/>
    </source>
</evidence>
<accession>A0A6N8KZ12</accession>
<name>A0A6N8KZ12_9SPHI</name>
<comment type="caution">
    <text evidence="1">The sequence shown here is derived from an EMBL/GenBank/DDBJ whole genome shotgun (WGS) entry which is preliminary data.</text>
</comment>
<dbReference type="Proteomes" id="UP000435036">
    <property type="component" value="Unassembled WGS sequence"/>
</dbReference>
<dbReference type="EMBL" id="WSQA01000001">
    <property type="protein sequence ID" value="MVZ60812.1"/>
    <property type="molecule type" value="Genomic_DNA"/>
</dbReference>
<proteinExistence type="predicted"/>
<dbReference type="AlphaFoldDB" id="A0A6N8KZ12"/>
<gene>
    <name evidence="1" type="ORF">GQF63_02125</name>
</gene>
<evidence type="ECO:0000313" key="1">
    <source>
        <dbReference type="EMBL" id="MVZ60812.1"/>
    </source>
</evidence>
<protein>
    <recommendedName>
        <fullName evidence="3">Recombinase zinc beta ribbon domain-containing protein</fullName>
    </recommendedName>
</protein>
<dbReference type="RefSeq" id="WP_160367434.1">
    <property type="nucleotide sequence ID" value="NZ_WSQA01000001.1"/>
</dbReference>
<organism evidence="1 2">
    <name type="scientific">Sphingobacterium humi</name>
    <dbReference type="NCBI Taxonomy" id="1796905"/>
    <lineage>
        <taxon>Bacteria</taxon>
        <taxon>Pseudomonadati</taxon>
        <taxon>Bacteroidota</taxon>
        <taxon>Sphingobacteriia</taxon>
        <taxon>Sphingobacteriales</taxon>
        <taxon>Sphingobacteriaceae</taxon>
        <taxon>Sphingobacterium</taxon>
    </lineage>
</organism>